<comment type="similarity">
    <text evidence="1">Belongs to the MLP family.</text>
</comment>
<accession>A0A1S3TAQ5</accession>
<dbReference type="Gene3D" id="3.30.530.20">
    <property type="match status" value="1"/>
</dbReference>
<reference evidence="4 5" key="1">
    <citation type="submission" date="2023-09" db="UniProtKB">
        <authorList>
            <consortium name="RefSeq"/>
        </authorList>
    </citation>
    <scope>IDENTIFICATION</scope>
    <source>
        <tissue evidence="4 5">Leaf</tissue>
    </source>
</reference>
<dbReference type="AlphaFoldDB" id="A0A1S3TAQ5"/>
<dbReference type="GeneID" id="106753543"/>
<dbReference type="GO" id="GO:0006952">
    <property type="term" value="P:defense response"/>
    <property type="evidence" value="ECO:0007669"/>
    <property type="project" value="InterPro"/>
</dbReference>
<dbReference type="Pfam" id="PF00407">
    <property type="entry name" value="Bet_v_1"/>
    <property type="match status" value="1"/>
</dbReference>
<dbReference type="KEGG" id="vra:106753543"/>
<proteinExistence type="inferred from homology"/>
<organism evidence="5">
    <name type="scientific">Vigna radiata var. radiata</name>
    <name type="common">Mung bean</name>
    <name type="synonym">Phaseolus aureus</name>
    <dbReference type="NCBI Taxonomy" id="3916"/>
    <lineage>
        <taxon>Eukaryota</taxon>
        <taxon>Viridiplantae</taxon>
        <taxon>Streptophyta</taxon>
        <taxon>Embryophyta</taxon>
        <taxon>Tracheophyta</taxon>
        <taxon>Spermatophyta</taxon>
        <taxon>Magnoliopsida</taxon>
        <taxon>eudicotyledons</taxon>
        <taxon>Gunneridae</taxon>
        <taxon>Pentapetalae</taxon>
        <taxon>rosids</taxon>
        <taxon>fabids</taxon>
        <taxon>Fabales</taxon>
        <taxon>Fabaceae</taxon>
        <taxon>Papilionoideae</taxon>
        <taxon>50 kb inversion clade</taxon>
        <taxon>NPAAA clade</taxon>
        <taxon>indigoferoid/millettioid clade</taxon>
        <taxon>Phaseoleae</taxon>
        <taxon>Vigna</taxon>
    </lineage>
</organism>
<dbReference type="PANTHER" id="PTHR31338:SF16">
    <property type="entry name" value="POLYKETIDE CYCLASE_DEHYDRASE AND LIPID TRANSPORT SUPERFAMILY PROTEIN"/>
    <property type="match status" value="1"/>
</dbReference>
<dbReference type="OrthoDB" id="1847301at2759"/>
<protein>
    <submittedName>
        <fullName evidence="4 5">MLP-like protein 43</fullName>
    </submittedName>
</protein>
<keyword evidence="3" id="KW-1185">Reference proteome</keyword>
<dbReference type="InterPro" id="IPR023393">
    <property type="entry name" value="START-like_dom_sf"/>
</dbReference>
<dbReference type="RefSeq" id="XP_014490846.1">
    <property type="nucleotide sequence ID" value="XM_014635360.2"/>
</dbReference>
<dbReference type="RefSeq" id="XP_014490847.1">
    <property type="nucleotide sequence ID" value="XM_014635361.2"/>
</dbReference>
<dbReference type="Proteomes" id="UP000087766">
    <property type="component" value="Unplaced"/>
</dbReference>
<evidence type="ECO:0000313" key="5">
    <source>
        <dbReference type="RefSeq" id="XP_014490847.1"/>
    </source>
</evidence>
<dbReference type="InterPro" id="IPR052006">
    <property type="entry name" value="MLP-like"/>
</dbReference>
<dbReference type="SMART" id="SM01037">
    <property type="entry name" value="Bet_v_1"/>
    <property type="match status" value="1"/>
</dbReference>
<sequence length="150" mass="17198">MSLSGKISIEIEVHATAAKWFNLFATQLHEVQNLTNRVHETKLHHGRDWHHNESIKQWTSTIDGKVTKCQESIESVDAANKRISYKLFGGDIGNKYKVFKLIFEAIDKESGAIIKWTIEYERIEKEVDPPYGYIEYLHTGSGEIDGHLKA</sequence>
<evidence type="ECO:0000313" key="3">
    <source>
        <dbReference type="Proteomes" id="UP000087766"/>
    </source>
</evidence>
<gene>
    <name evidence="5" type="primary">LOC106753544</name>
    <name evidence="4" type="synonym">LOC106753543</name>
</gene>
<evidence type="ECO:0000259" key="2">
    <source>
        <dbReference type="SMART" id="SM01037"/>
    </source>
</evidence>
<dbReference type="KEGG" id="vra:106753544"/>
<evidence type="ECO:0000256" key="1">
    <source>
        <dbReference type="ARBA" id="ARBA00038242"/>
    </source>
</evidence>
<dbReference type="GeneID" id="106753544"/>
<dbReference type="SUPFAM" id="SSF55961">
    <property type="entry name" value="Bet v1-like"/>
    <property type="match status" value="1"/>
</dbReference>
<feature type="domain" description="Bet v I/Major latex protein" evidence="2">
    <location>
        <begin position="2"/>
        <end position="150"/>
    </location>
</feature>
<dbReference type="PANTHER" id="PTHR31338">
    <property type="entry name" value="POLYKETIDE CYCLASE/DEHYDRASE AND LIPID TRANSPORT SUPERFAMILY PROTEIN"/>
    <property type="match status" value="1"/>
</dbReference>
<evidence type="ECO:0000313" key="4">
    <source>
        <dbReference type="RefSeq" id="XP_014490846.1"/>
    </source>
</evidence>
<dbReference type="InterPro" id="IPR000916">
    <property type="entry name" value="Bet_v_I/MLP"/>
</dbReference>
<name>A0A1S3TAQ5_VIGRR</name>